<feature type="domain" description="Gfo/Idh/MocA-like oxidoreductase N-terminal" evidence="2">
    <location>
        <begin position="4"/>
        <end position="127"/>
    </location>
</feature>
<dbReference type="PANTHER" id="PTHR43818">
    <property type="entry name" value="BCDNA.GH03377"/>
    <property type="match status" value="1"/>
</dbReference>
<organism evidence="4 5">
    <name type="scientific">Maribellus luteus</name>
    <dbReference type="NCBI Taxonomy" id="2305463"/>
    <lineage>
        <taxon>Bacteria</taxon>
        <taxon>Pseudomonadati</taxon>
        <taxon>Bacteroidota</taxon>
        <taxon>Bacteroidia</taxon>
        <taxon>Marinilabiliales</taxon>
        <taxon>Prolixibacteraceae</taxon>
        <taxon>Maribellus</taxon>
    </lineage>
</organism>
<keyword evidence="5" id="KW-1185">Reference proteome</keyword>
<protein>
    <submittedName>
        <fullName evidence="4">Gfo/Idh/MocA family oxidoreductase</fullName>
    </submittedName>
</protein>
<dbReference type="Pfam" id="PF01408">
    <property type="entry name" value="GFO_IDH_MocA"/>
    <property type="match status" value="1"/>
</dbReference>
<evidence type="ECO:0000259" key="3">
    <source>
        <dbReference type="Pfam" id="PF22725"/>
    </source>
</evidence>
<gene>
    <name evidence="4" type="ORF">D1614_12060</name>
</gene>
<dbReference type="InterPro" id="IPR036291">
    <property type="entry name" value="NAD(P)-bd_dom_sf"/>
</dbReference>
<evidence type="ECO:0000256" key="1">
    <source>
        <dbReference type="ARBA" id="ARBA00023002"/>
    </source>
</evidence>
<dbReference type="Proteomes" id="UP000265926">
    <property type="component" value="Unassembled WGS sequence"/>
</dbReference>
<dbReference type="GO" id="GO:0016491">
    <property type="term" value="F:oxidoreductase activity"/>
    <property type="evidence" value="ECO:0007669"/>
    <property type="project" value="UniProtKB-KW"/>
</dbReference>
<dbReference type="EMBL" id="QWGR01000006">
    <property type="protein sequence ID" value="RIJ47859.1"/>
    <property type="molecule type" value="Genomic_DNA"/>
</dbReference>
<accession>A0A399SYS3</accession>
<evidence type="ECO:0000313" key="5">
    <source>
        <dbReference type="Proteomes" id="UP000265926"/>
    </source>
</evidence>
<dbReference type="InterPro" id="IPR000683">
    <property type="entry name" value="Gfo/Idh/MocA-like_OxRdtase_N"/>
</dbReference>
<sequence>MQKIHVGFIGAGGIAQAHVYAIEALKFYYNEIPEIILESVSSARPESRERFAQKYGFREAQSQEAFFANPKLNAVFILGPNKVHFEHFEKALKMPGVRYIYLEKPVCSSLKEEQKMKELLAEAGSSVKIQVGFQYLQTSAVREGLNFWKSGALGKPVHFDLKYYHGDYLHEEYRKKRVTRLTPAPDGGAMADLGSHGISLLMAFMGEEIQITSALQAGDFEGVPAGSDLFSSLSLFEPQTGAVGNMSASRISSGSGDLVHLEIYAEKGAFRYSSQHSEYYEYYLEGSNQWVKQIVGSHYKPITSFPSGHVPPGWLRSLVHAHYLFFSGDDAAANIADLRHGLAVQRIVRETADHLSTFRKKFKNEQA</sequence>
<name>A0A399SYS3_9BACT</name>
<dbReference type="SUPFAM" id="SSF55347">
    <property type="entry name" value="Glyceraldehyde-3-phosphate dehydrogenase-like, C-terminal domain"/>
    <property type="match status" value="1"/>
</dbReference>
<dbReference type="InterPro" id="IPR050463">
    <property type="entry name" value="Gfo/Idh/MocA_oxidrdct_glycsds"/>
</dbReference>
<keyword evidence="1" id="KW-0560">Oxidoreductase</keyword>
<dbReference type="RefSeq" id="WP_119438203.1">
    <property type="nucleotide sequence ID" value="NZ_QWGR01000006.1"/>
</dbReference>
<dbReference type="Pfam" id="PF22725">
    <property type="entry name" value="GFO_IDH_MocA_C3"/>
    <property type="match status" value="1"/>
</dbReference>
<reference evidence="4 5" key="1">
    <citation type="submission" date="2018-08" db="EMBL/GenBank/DDBJ databases">
        <title>Pallidiluteibacterium maritimus gen. nov., sp. nov., isolated from coastal sediment.</title>
        <authorList>
            <person name="Zhou L.Y."/>
        </authorList>
    </citation>
    <scope>NUCLEOTIDE SEQUENCE [LARGE SCALE GENOMIC DNA]</scope>
    <source>
        <strain evidence="4 5">XSD2</strain>
    </source>
</reference>
<dbReference type="GO" id="GO:0000166">
    <property type="term" value="F:nucleotide binding"/>
    <property type="evidence" value="ECO:0007669"/>
    <property type="project" value="InterPro"/>
</dbReference>
<proteinExistence type="predicted"/>
<evidence type="ECO:0000313" key="4">
    <source>
        <dbReference type="EMBL" id="RIJ47859.1"/>
    </source>
</evidence>
<dbReference type="SUPFAM" id="SSF51735">
    <property type="entry name" value="NAD(P)-binding Rossmann-fold domains"/>
    <property type="match status" value="1"/>
</dbReference>
<dbReference type="Gene3D" id="3.40.50.720">
    <property type="entry name" value="NAD(P)-binding Rossmann-like Domain"/>
    <property type="match status" value="1"/>
</dbReference>
<dbReference type="AlphaFoldDB" id="A0A399SYS3"/>
<comment type="caution">
    <text evidence="4">The sequence shown here is derived from an EMBL/GenBank/DDBJ whole genome shotgun (WGS) entry which is preliminary data.</text>
</comment>
<dbReference type="Gene3D" id="3.30.360.10">
    <property type="entry name" value="Dihydrodipicolinate Reductase, domain 2"/>
    <property type="match status" value="1"/>
</dbReference>
<dbReference type="OrthoDB" id="9795543at2"/>
<dbReference type="InterPro" id="IPR055170">
    <property type="entry name" value="GFO_IDH_MocA-like_dom"/>
</dbReference>
<evidence type="ECO:0000259" key="2">
    <source>
        <dbReference type="Pfam" id="PF01408"/>
    </source>
</evidence>
<feature type="domain" description="GFO/IDH/MocA-like oxidoreductase" evidence="3">
    <location>
        <begin position="149"/>
        <end position="270"/>
    </location>
</feature>
<dbReference type="PANTHER" id="PTHR43818:SF11">
    <property type="entry name" value="BCDNA.GH03377"/>
    <property type="match status" value="1"/>
</dbReference>